<dbReference type="SUPFAM" id="SSF47336">
    <property type="entry name" value="ACP-like"/>
    <property type="match status" value="1"/>
</dbReference>
<evidence type="ECO:0000256" key="2">
    <source>
        <dbReference type="ARBA" id="ARBA00022553"/>
    </source>
</evidence>
<reference evidence="4 5" key="1">
    <citation type="submission" date="2018-12" db="EMBL/GenBank/DDBJ databases">
        <title>The whole draft genome of Streptomyce luteoverticillatus CGMCC 15060.</title>
        <authorList>
            <person name="Feng Z."/>
            <person name="Chen G."/>
            <person name="Zhang J."/>
            <person name="Zhu H."/>
            <person name="Yu X."/>
            <person name="Zhang W."/>
            <person name="Zhang X."/>
        </authorList>
    </citation>
    <scope>NUCLEOTIDE SEQUENCE [LARGE SCALE GENOMIC DNA]</scope>
    <source>
        <strain evidence="4 5">CGMCC 15060</strain>
    </source>
</reference>
<dbReference type="SMART" id="SM01294">
    <property type="entry name" value="PKS_PP_betabranch"/>
    <property type="match status" value="1"/>
</dbReference>
<name>A0A3S9PJN8_STRLT</name>
<dbReference type="Pfam" id="PF00550">
    <property type="entry name" value="PP-binding"/>
    <property type="match status" value="1"/>
</dbReference>
<proteinExistence type="predicted"/>
<accession>A0A3S9PJN8</accession>
<evidence type="ECO:0000313" key="5">
    <source>
        <dbReference type="Proteomes" id="UP000267900"/>
    </source>
</evidence>
<dbReference type="OrthoDB" id="9023404at2"/>
<organism evidence="4 5">
    <name type="scientific">Streptomyces luteoverticillatus</name>
    <name type="common">Streptoverticillium luteoverticillatus</name>
    <dbReference type="NCBI Taxonomy" id="66425"/>
    <lineage>
        <taxon>Bacteria</taxon>
        <taxon>Bacillati</taxon>
        <taxon>Actinomycetota</taxon>
        <taxon>Actinomycetes</taxon>
        <taxon>Kitasatosporales</taxon>
        <taxon>Streptomycetaceae</taxon>
        <taxon>Streptomyces</taxon>
    </lineage>
</organism>
<evidence type="ECO:0000313" key="4">
    <source>
        <dbReference type="EMBL" id="AZQ72649.1"/>
    </source>
</evidence>
<dbReference type="InterPro" id="IPR009081">
    <property type="entry name" value="PP-bd_ACP"/>
</dbReference>
<keyword evidence="5" id="KW-1185">Reference proteome</keyword>
<dbReference type="RefSeq" id="WP_126915168.1">
    <property type="nucleotide sequence ID" value="NZ_CP034587.1"/>
</dbReference>
<gene>
    <name evidence="4" type="ORF">EKH77_16750</name>
</gene>
<dbReference type="Proteomes" id="UP000267900">
    <property type="component" value="Chromosome"/>
</dbReference>
<dbReference type="Gene3D" id="1.10.1200.10">
    <property type="entry name" value="ACP-like"/>
    <property type="match status" value="1"/>
</dbReference>
<dbReference type="InterPro" id="IPR020806">
    <property type="entry name" value="PKS_PP-bd"/>
</dbReference>
<keyword evidence="1" id="KW-0596">Phosphopantetheine</keyword>
<dbReference type="InterPro" id="IPR036736">
    <property type="entry name" value="ACP-like_sf"/>
</dbReference>
<dbReference type="GO" id="GO:0031177">
    <property type="term" value="F:phosphopantetheine binding"/>
    <property type="evidence" value="ECO:0007669"/>
    <property type="project" value="InterPro"/>
</dbReference>
<keyword evidence="2" id="KW-0597">Phosphoprotein</keyword>
<dbReference type="AlphaFoldDB" id="A0A3S9PJN8"/>
<dbReference type="PROSITE" id="PS50075">
    <property type="entry name" value="CARRIER"/>
    <property type="match status" value="1"/>
</dbReference>
<dbReference type="SMART" id="SM00823">
    <property type="entry name" value="PKS_PP"/>
    <property type="match status" value="1"/>
</dbReference>
<evidence type="ECO:0000256" key="1">
    <source>
        <dbReference type="ARBA" id="ARBA00022450"/>
    </source>
</evidence>
<evidence type="ECO:0000259" key="3">
    <source>
        <dbReference type="PROSITE" id="PS50075"/>
    </source>
</evidence>
<dbReference type="EMBL" id="CP034587">
    <property type="protein sequence ID" value="AZQ72649.1"/>
    <property type="molecule type" value="Genomic_DNA"/>
</dbReference>
<protein>
    <submittedName>
        <fullName evidence="4">Acyl carrier protein</fullName>
    </submittedName>
</protein>
<feature type="domain" description="Carrier" evidence="3">
    <location>
        <begin position="8"/>
        <end position="85"/>
    </location>
</feature>
<dbReference type="GO" id="GO:0017000">
    <property type="term" value="P:antibiotic biosynthetic process"/>
    <property type="evidence" value="ECO:0007669"/>
    <property type="project" value="UniProtKB-ARBA"/>
</dbReference>
<sequence length="89" mass="10214">MPENTDTLTIEQIRDWFTERVAFYLERPQSEVDPDAKLVEIGLDSVYALTICGDIEDHFGFDVEPTVTWDHPTVNAMARYLHTEITAGR</sequence>